<dbReference type="Gene3D" id="3.90.280.10">
    <property type="entry name" value="PEBP-like"/>
    <property type="match status" value="1"/>
</dbReference>
<sequence>MKLFIKGFCSVAVLIVAFVFYKRMNAYDYVKAQSNLDVTSRAFEDGGMIPPKYTGKGEDISPPMKLKAIDEKAKTIAIIMDDLDHSLGMYNHWAIWNIPASFSDIPEDISKEEIVKSLGNAVQGKSDYGGKHYYRGPNPPFGTHQYIFKVYVLDITLNLNESSGKAELQMAMEGHILQYGTLTGYFGGKYKKS</sequence>
<dbReference type="Proteomes" id="UP000190959">
    <property type="component" value="Unassembled WGS sequence"/>
</dbReference>
<dbReference type="InterPro" id="IPR005247">
    <property type="entry name" value="YbhB_YbcL/LppC-like"/>
</dbReference>
<evidence type="ECO:0000313" key="1">
    <source>
        <dbReference type="EMBL" id="OOP73806.1"/>
    </source>
</evidence>
<dbReference type="AlphaFoldDB" id="A0A1S9N8D6"/>
<evidence type="ECO:0000313" key="2">
    <source>
        <dbReference type="Proteomes" id="UP000190959"/>
    </source>
</evidence>
<proteinExistence type="predicted"/>
<dbReference type="SUPFAM" id="SSF49777">
    <property type="entry name" value="PEBP-like"/>
    <property type="match status" value="1"/>
</dbReference>
<dbReference type="InterPro" id="IPR008914">
    <property type="entry name" value="PEBP"/>
</dbReference>
<dbReference type="NCBIfam" id="TIGR00481">
    <property type="entry name" value="YbhB/YbcL family Raf kinase inhibitor-like protein"/>
    <property type="match status" value="1"/>
</dbReference>
<reference evidence="1 2" key="1">
    <citation type="submission" date="2017-02" db="EMBL/GenBank/DDBJ databases">
        <title>Genome sequence of Clostridium beijerinckii Br21.</title>
        <authorList>
            <person name="Fonseca B.C."/>
            <person name="Guazzaroni M.E."/>
            <person name="Riano-Pachon D.M."/>
            <person name="Reginatto V."/>
        </authorList>
    </citation>
    <scope>NUCLEOTIDE SEQUENCE [LARGE SCALE GENOMIC DNA]</scope>
    <source>
        <strain evidence="1 2">Br21</strain>
    </source>
</reference>
<accession>A0A1S9N8D6</accession>
<protein>
    <recommendedName>
        <fullName evidence="3">YbhB/YbcL family Raf kinase inhibitor-like protein</fullName>
    </recommendedName>
</protein>
<comment type="caution">
    <text evidence="1">The sequence shown here is derived from an EMBL/GenBank/DDBJ whole genome shotgun (WGS) entry which is preliminary data.</text>
</comment>
<dbReference type="RefSeq" id="WP_078115769.1">
    <property type="nucleotide sequence ID" value="NZ_CP144906.1"/>
</dbReference>
<dbReference type="CDD" id="cd00865">
    <property type="entry name" value="PEBP_bact_arch"/>
    <property type="match status" value="1"/>
</dbReference>
<dbReference type="PANTHER" id="PTHR30289">
    <property type="entry name" value="UNCHARACTERIZED PROTEIN YBCL-RELATED"/>
    <property type="match status" value="1"/>
</dbReference>
<name>A0A1S9N8D6_CLOBE</name>
<dbReference type="InterPro" id="IPR036610">
    <property type="entry name" value="PEBP-like_sf"/>
</dbReference>
<dbReference type="Pfam" id="PF01161">
    <property type="entry name" value="PBP"/>
    <property type="match status" value="1"/>
</dbReference>
<evidence type="ECO:0008006" key="3">
    <source>
        <dbReference type="Google" id="ProtNLM"/>
    </source>
</evidence>
<organism evidence="1 2">
    <name type="scientific">Clostridium beijerinckii</name>
    <name type="common">Clostridium MP</name>
    <dbReference type="NCBI Taxonomy" id="1520"/>
    <lineage>
        <taxon>Bacteria</taxon>
        <taxon>Bacillati</taxon>
        <taxon>Bacillota</taxon>
        <taxon>Clostridia</taxon>
        <taxon>Eubacteriales</taxon>
        <taxon>Clostridiaceae</taxon>
        <taxon>Clostridium</taxon>
    </lineage>
</organism>
<dbReference type="PANTHER" id="PTHR30289:SF1">
    <property type="entry name" value="PEBP (PHOSPHATIDYLETHANOLAMINE-BINDING PROTEIN) FAMILY PROTEIN"/>
    <property type="match status" value="1"/>
</dbReference>
<gene>
    <name evidence="1" type="ORF">CBEIBR21_11600</name>
</gene>
<dbReference type="EMBL" id="MWMH01000003">
    <property type="protein sequence ID" value="OOP73806.1"/>
    <property type="molecule type" value="Genomic_DNA"/>
</dbReference>